<protein>
    <recommendedName>
        <fullName evidence="2">Heterokaryon incompatibility domain-containing protein</fullName>
    </recommendedName>
</protein>
<evidence type="ECO:0000259" key="2">
    <source>
        <dbReference type="Pfam" id="PF06985"/>
    </source>
</evidence>
<dbReference type="Pfam" id="PF06985">
    <property type="entry name" value="HET"/>
    <property type="match status" value="1"/>
</dbReference>
<dbReference type="AlphaFoldDB" id="A0A6A6CND1"/>
<dbReference type="RefSeq" id="XP_033669440.1">
    <property type="nucleotide sequence ID" value="XM_033812305.1"/>
</dbReference>
<sequence length="715" mass="81231">MRRKFRQLFSGQAGSQPRRKEACEPPTPAPSSTETPAEFYYESIAPDEIRLLTIAPSPSQSQPLHCYLTSHRRNEHPGYAAISYTWGDASQRGNIECNGKSLGVTQNCEAALRALRDQAKPRTVWIDAVCINQEDSEERRFQVANMGEVFRLATVTFVYLGESDRRWSIFDQVPDLEWQGLLNRPWFSRTWVIQELLLSREVIVVIGLDRMAWKDFLAFCEAKKSELHLPTLMTMRTEFSLEYARRPPKGWDDGDMPGPEMADDDDDDVLAALSRNVPRQMPSSSLSPTKQAKTTAPARILENVKGANISRAGHSDQERSSKETGQMNLNYWRLPDILEMTHEFKCQDPRDALFAILPLFSRPIPNLLHPDYQKTPQEVFADLSWFLIEQGNVTAFRHRHQRTPTEMSTPSWVMYWPASILPPPSDLYFEQLPAKAGFGSAGRDVRAKRVGTDGSRIQLRGLIVGVVNCLYHINDLLVMLPMKLPIGDLFVALTTVAEQTNVADASGYLNLKWTWLITDVQHNSNEAVEELLQGISNRVIDDIQTNYSVHAPEIQASVKVNIQTDADETYKLRVKVWCPSYDFAARSLHSAITLCCQERYRRRHYYDHQLPKFIRTENSSMSFRLTNEDHDTFEHDVSSACSHGTLRHGDIVCVLLGSGYPVAMRKSDDEGHFELIGECRVAKTDVMEGRLLEEIDPATWWAEPCPGPLQDFVIA</sequence>
<dbReference type="Proteomes" id="UP000799537">
    <property type="component" value="Unassembled WGS sequence"/>
</dbReference>
<feature type="compositionally biased region" description="Basic and acidic residues" evidence="1">
    <location>
        <begin position="313"/>
        <end position="322"/>
    </location>
</feature>
<proteinExistence type="predicted"/>
<feature type="domain" description="Heterokaryon incompatibility" evidence="2">
    <location>
        <begin position="79"/>
        <end position="165"/>
    </location>
</feature>
<gene>
    <name evidence="3" type="ORF">M409DRAFT_53209</name>
</gene>
<dbReference type="OrthoDB" id="2157530at2759"/>
<evidence type="ECO:0000313" key="4">
    <source>
        <dbReference type="Proteomes" id="UP000799537"/>
    </source>
</evidence>
<accession>A0A6A6CND1</accession>
<dbReference type="GeneID" id="54565577"/>
<dbReference type="PANTHER" id="PTHR24148:SF64">
    <property type="entry name" value="HETEROKARYON INCOMPATIBILITY DOMAIN-CONTAINING PROTEIN"/>
    <property type="match status" value="1"/>
</dbReference>
<organism evidence="3 4">
    <name type="scientific">Zasmidium cellare ATCC 36951</name>
    <dbReference type="NCBI Taxonomy" id="1080233"/>
    <lineage>
        <taxon>Eukaryota</taxon>
        <taxon>Fungi</taxon>
        <taxon>Dikarya</taxon>
        <taxon>Ascomycota</taxon>
        <taxon>Pezizomycotina</taxon>
        <taxon>Dothideomycetes</taxon>
        <taxon>Dothideomycetidae</taxon>
        <taxon>Mycosphaerellales</taxon>
        <taxon>Mycosphaerellaceae</taxon>
        <taxon>Zasmidium</taxon>
    </lineage>
</organism>
<evidence type="ECO:0000256" key="1">
    <source>
        <dbReference type="SAM" id="MobiDB-lite"/>
    </source>
</evidence>
<dbReference type="InterPro" id="IPR052895">
    <property type="entry name" value="HetReg/Transcr_Mod"/>
</dbReference>
<dbReference type="PANTHER" id="PTHR24148">
    <property type="entry name" value="ANKYRIN REPEAT DOMAIN-CONTAINING PROTEIN 39 HOMOLOG-RELATED"/>
    <property type="match status" value="1"/>
</dbReference>
<feature type="region of interest" description="Disordered" evidence="1">
    <location>
        <begin position="304"/>
        <end position="324"/>
    </location>
</feature>
<name>A0A6A6CND1_ZASCE</name>
<dbReference type="EMBL" id="ML993590">
    <property type="protein sequence ID" value="KAF2168551.1"/>
    <property type="molecule type" value="Genomic_DNA"/>
</dbReference>
<keyword evidence="4" id="KW-1185">Reference proteome</keyword>
<dbReference type="InterPro" id="IPR010730">
    <property type="entry name" value="HET"/>
</dbReference>
<feature type="region of interest" description="Disordered" evidence="1">
    <location>
        <begin position="1"/>
        <end position="35"/>
    </location>
</feature>
<reference evidence="3" key="1">
    <citation type="journal article" date="2020" name="Stud. Mycol.">
        <title>101 Dothideomycetes genomes: a test case for predicting lifestyles and emergence of pathogens.</title>
        <authorList>
            <person name="Haridas S."/>
            <person name="Albert R."/>
            <person name="Binder M."/>
            <person name="Bloem J."/>
            <person name="Labutti K."/>
            <person name="Salamov A."/>
            <person name="Andreopoulos B."/>
            <person name="Baker S."/>
            <person name="Barry K."/>
            <person name="Bills G."/>
            <person name="Bluhm B."/>
            <person name="Cannon C."/>
            <person name="Castanera R."/>
            <person name="Culley D."/>
            <person name="Daum C."/>
            <person name="Ezra D."/>
            <person name="Gonzalez J."/>
            <person name="Henrissat B."/>
            <person name="Kuo A."/>
            <person name="Liang C."/>
            <person name="Lipzen A."/>
            <person name="Lutzoni F."/>
            <person name="Magnuson J."/>
            <person name="Mondo S."/>
            <person name="Nolan M."/>
            <person name="Ohm R."/>
            <person name="Pangilinan J."/>
            <person name="Park H.-J."/>
            <person name="Ramirez L."/>
            <person name="Alfaro M."/>
            <person name="Sun H."/>
            <person name="Tritt A."/>
            <person name="Yoshinaga Y."/>
            <person name="Zwiers L.-H."/>
            <person name="Turgeon B."/>
            <person name="Goodwin S."/>
            <person name="Spatafora J."/>
            <person name="Crous P."/>
            <person name="Grigoriev I."/>
        </authorList>
    </citation>
    <scope>NUCLEOTIDE SEQUENCE</scope>
    <source>
        <strain evidence="3">ATCC 36951</strain>
    </source>
</reference>
<evidence type="ECO:0000313" key="3">
    <source>
        <dbReference type="EMBL" id="KAF2168551.1"/>
    </source>
</evidence>